<keyword evidence="2" id="KW-1133">Transmembrane helix</keyword>
<gene>
    <name evidence="4" type="ORF">GCM10009844_27620</name>
</gene>
<evidence type="ECO:0000256" key="2">
    <source>
        <dbReference type="SAM" id="Phobius"/>
    </source>
</evidence>
<proteinExistence type="predicted"/>
<keyword evidence="2" id="KW-0812">Transmembrane</keyword>
<name>A0ABP5LK24_9ACTN</name>
<feature type="region of interest" description="Disordered" evidence="1">
    <location>
        <begin position="268"/>
        <end position="385"/>
    </location>
</feature>
<accession>A0ABP5LK24</accession>
<dbReference type="Pfam" id="PF18915">
    <property type="entry name" value="DUF5667"/>
    <property type="match status" value="1"/>
</dbReference>
<keyword evidence="2" id="KW-0472">Membrane</keyword>
<dbReference type="InterPro" id="IPR043725">
    <property type="entry name" value="DUF5667"/>
</dbReference>
<dbReference type="Proteomes" id="UP001501771">
    <property type="component" value="Unassembled WGS sequence"/>
</dbReference>
<evidence type="ECO:0000259" key="3">
    <source>
        <dbReference type="Pfam" id="PF18915"/>
    </source>
</evidence>
<comment type="caution">
    <text evidence="4">The sequence shown here is derived from an EMBL/GenBank/DDBJ whole genome shotgun (WGS) entry which is preliminary data.</text>
</comment>
<evidence type="ECO:0000313" key="5">
    <source>
        <dbReference type="Proteomes" id="UP001501771"/>
    </source>
</evidence>
<sequence length="385" mass="39409">MTPVFAARRRAEEFAALVEAPSTSATDDARYSQLLELVGAMRAAPAPEARPEFVADLRARLMAEAETALVPEDTSRLTLPARRPARERRIAAAVGGFALVGATTSMAMAAQSALPGDALYPVKRAIENVHTGLSVGEAQKGSTLLDNASGRLDEATELSRGGDLEDSVVIADTLNDFTDQAAEASDLLLADYTQSGDQDSIDELRGFTASSLDRLTELEQLVPPEARDELMHAAQVVIAIDTAAQQACPSCDGGVTKIPPMFTASSTAFEVPTSHRAKDGKGGRHHGSKQHADDGSELPSVDAGDLPPGSVLDPTQDGGTGGQSGPTGDATNDPIGSLTEGLTGGGDGSGPGVPDVGGTVDDVTNDVGQLLDDATGSVTGGVTAP</sequence>
<feature type="domain" description="DUF5667" evidence="3">
    <location>
        <begin position="113"/>
        <end position="224"/>
    </location>
</feature>
<feature type="compositionally biased region" description="Gly residues" evidence="1">
    <location>
        <begin position="342"/>
        <end position="351"/>
    </location>
</feature>
<protein>
    <submittedName>
        <fullName evidence="4">DUF5667 domain-containing protein</fullName>
    </submittedName>
</protein>
<feature type="compositionally biased region" description="Low complexity" evidence="1">
    <location>
        <begin position="352"/>
        <end position="368"/>
    </location>
</feature>
<organism evidence="4 5">
    <name type="scientific">Nocardioides koreensis</name>
    <dbReference type="NCBI Taxonomy" id="433651"/>
    <lineage>
        <taxon>Bacteria</taxon>
        <taxon>Bacillati</taxon>
        <taxon>Actinomycetota</taxon>
        <taxon>Actinomycetes</taxon>
        <taxon>Propionibacteriales</taxon>
        <taxon>Nocardioidaceae</taxon>
        <taxon>Nocardioides</taxon>
    </lineage>
</organism>
<dbReference type="EMBL" id="BAAAQR010000008">
    <property type="protein sequence ID" value="GAA2148772.1"/>
    <property type="molecule type" value="Genomic_DNA"/>
</dbReference>
<feature type="transmembrane region" description="Helical" evidence="2">
    <location>
        <begin position="90"/>
        <end position="110"/>
    </location>
</feature>
<evidence type="ECO:0000256" key="1">
    <source>
        <dbReference type="SAM" id="MobiDB-lite"/>
    </source>
</evidence>
<reference evidence="5" key="1">
    <citation type="journal article" date="2019" name="Int. J. Syst. Evol. Microbiol.">
        <title>The Global Catalogue of Microorganisms (GCM) 10K type strain sequencing project: providing services to taxonomists for standard genome sequencing and annotation.</title>
        <authorList>
            <consortium name="The Broad Institute Genomics Platform"/>
            <consortium name="The Broad Institute Genome Sequencing Center for Infectious Disease"/>
            <person name="Wu L."/>
            <person name="Ma J."/>
        </authorList>
    </citation>
    <scope>NUCLEOTIDE SEQUENCE [LARGE SCALE GENOMIC DNA]</scope>
    <source>
        <strain evidence="5">JCM 16022</strain>
    </source>
</reference>
<dbReference type="RefSeq" id="WP_344153114.1">
    <property type="nucleotide sequence ID" value="NZ_BAAAQR010000008.1"/>
</dbReference>
<keyword evidence="5" id="KW-1185">Reference proteome</keyword>
<evidence type="ECO:0000313" key="4">
    <source>
        <dbReference type="EMBL" id="GAA2148772.1"/>
    </source>
</evidence>